<name>A0A1T4NV59_9FIRM</name>
<dbReference type="Gene3D" id="3.10.530.10">
    <property type="entry name" value="CPE0013-like"/>
    <property type="match status" value="1"/>
</dbReference>
<reference evidence="1 2" key="1">
    <citation type="submission" date="2017-02" db="EMBL/GenBank/DDBJ databases">
        <authorList>
            <person name="Peterson S.W."/>
        </authorList>
    </citation>
    <scope>NUCLEOTIDE SEQUENCE [LARGE SCALE GENOMIC DNA]</scope>
    <source>
        <strain evidence="1 2">DSM 15102</strain>
    </source>
</reference>
<dbReference type="SUPFAM" id="SSF160148">
    <property type="entry name" value="CPE0013-like"/>
    <property type="match status" value="1"/>
</dbReference>
<protein>
    <submittedName>
        <fullName evidence="1">CxxC motif-containing protein</fullName>
    </submittedName>
</protein>
<proteinExistence type="predicted"/>
<evidence type="ECO:0000313" key="1">
    <source>
        <dbReference type="EMBL" id="SJZ83134.1"/>
    </source>
</evidence>
<accession>A0A1T4NV59</accession>
<dbReference type="PANTHER" id="PTHR39450">
    <property type="entry name" value="MOLYBDOPTERIN OXIDOREDUCTASE, 4FE-4S CLUSTER-BINDING SUBUNIT"/>
    <property type="match status" value="1"/>
</dbReference>
<dbReference type="InterPro" id="IPR012460">
    <property type="entry name" value="DUF1667"/>
</dbReference>
<keyword evidence="2" id="KW-1185">Reference proteome</keyword>
<dbReference type="AlphaFoldDB" id="A0A1T4NV59"/>
<dbReference type="PANTHER" id="PTHR39450:SF1">
    <property type="entry name" value="DUF1667 DOMAIN-CONTAINING PROTEIN"/>
    <property type="match status" value="1"/>
</dbReference>
<gene>
    <name evidence="1" type="ORF">SAMN02745973_01810</name>
</gene>
<dbReference type="EMBL" id="FUWV01000013">
    <property type="protein sequence ID" value="SJZ83134.1"/>
    <property type="molecule type" value="Genomic_DNA"/>
</dbReference>
<dbReference type="SUPFAM" id="SSF53706">
    <property type="entry name" value="Formate dehydrogenase/DMSO reductase, domains 1-3"/>
    <property type="match status" value="1"/>
</dbReference>
<organism evidence="1 2">
    <name type="scientific">Garciella nitratireducens DSM 15102</name>
    <dbReference type="NCBI Taxonomy" id="1121911"/>
    <lineage>
        <taxon>Bacteria</taxon>
        <taxon>Bacillati</taxon>
        <taxon>Bacillota</taxon>
        <taxon>Clostridia</taxon>
        <taxon>Eubacteriales</taxon>
        <taxon>Eubacteriaceae</taxon>
        <taxon>Garciella</taxon>
    </lineage>
</organism>
<sequence>MMMKEKRELTCIGCPMGCNLFVTIEDGKVIEVKGNTCIKGKTYAQKECTNPTRIVTSSVKVKNGELNMVSVKTQQDIPKDKIMDCIKELKDVEVEAPIQEGDIIIKNVAGTGIDIIATKNISRVV</sequence>
<dbReference type="InterPro" id="IPR036593">
    <property type="entry name" value="CPE0013-like_sf"/>
</dbReference>
<dbReference type="Proteomes" id="UP000196365">
    <property type="component" value="Unassembled WGS sequence"/>
</dbReference>
<evidence type="ECO:0000313" key="2">
    <source>
        <dbReference type="Proteomes" id="UP000196365"/>
    </source>
</evidence>
<dbReference type="Pfam" id="PF07892">
    <property type="entry name" value="DUF1667"/>
    <property type="match status" value="1"/>
</dbReference>